<accession>A0A1E1W0V3</accession>
<feature type="region of interest" description="Disordered" evidence="1">
    <location>
        <begin position="75"/>
        <end position="100"/>
    </location>
</feature>
<name>A0A1E1W0V3_PECGO</name>
<sequence>LFWKPERSFGMAKKVSVPKLLLTTESSIFLATEPSNDLIIMEFSAVTETETPQATKTTTVEYVEKKLAMKYSDEDWDSAENTTEDDTTAYDETTTEDWIE</sequence>
<organism evidence="2">
    <name type="scientific">Pectinophora gossypiella</name>
    <name type="common">Cotton pink bollworm</name>
    <name type="synonym">Depressaria gossypiella</name>
    <dbReference type="NCBI Taxonomy" id="13191"/>
    <lineage>
        <taxon>Eukaryota</taxon>
        <taxon>Metazoa</taxon>
        <taxon>Ecdysozoa</taxon>
        <taxon>Arthropoda</taxon>
        <taxon>Hexapoda</taxon>
        <taxon>Insecta</taxon>
        <taxon>Pterygota</taxon>
        <taxon>Neoptera</taxon>
        <taxon>Endopterygota</taxon>
        <taxon>Lepidoptera</taxon>
        <taxon>Glossata</taxon>
        <taxon>Ditrysia</taxon>
        <taxon>Gelechioidea</taxon>
        <taxon>Gelechiidae</taxon>
        <taxon>Apatetrinae</taxon>
        <taxon>Pectinophora</taxon>
    </lineage>
</organism>
<feature type="non-terminal residue" evidence="2">
    <location>
        <position position="1"/>
    </location>
</feature>
<gene>
    <name evidence="2" type="ORF">g.18641</name>
</gene>
<dbReference type="EMBL" id="GDQN01010500">
    <property type="protein sequence ID" value="JAT80554.1"/>
    <property type="molecule type" value="Transcribed_RNA"/>
</dbReference>
<reference evidence="2" key="1">
    <citation type="submission" date="2015-09" db="EMBL/GenBank/DDBJ databases">
        <title>De novo assembly of Pectinophora gossypiella (Pink Bollworm) gut transcriptome.</title>
        <authorList>
            <person name="Tassone E.E."/>
        </authorList>
    </citation>
    <scope>NUCLEOTIDE SEQUENCE</scope>
</reference>
<dbReference type="AlphaFoldDB" id="A0A1E1W0V3"/>
<feature type="non-terminal residue" evidence="2">
    <location>
        <position position="100"/>
    </location>
</feature>
<proteinExistence type="predicted"/>
<evidence type="ECO:0000256" key="1">
    <source>
        <dbReference type="SAM" id="MobiDB-lite"/>
    </source>
</evidence>
<protein>
    <submittedName>
        <fullName evidence="2">Uncharacterized protein</fullName>
    </submittedName>
</protein>
<evidence type="ECO:0000313" key="2">
    <source>
        <dbReference type="EMBL" id="JAT80554.1"/>
    </source>
</evidence>